<dbReference type="InterPro" id="IPR027417">
    <property type="entry name" value="P-loop_NTPase"/>
</dbReference>
<name>A0A7C9PGR6_9BURK</name>
<dbReference type="GO" id="GO:0009338">
    <property type="term" value="C:exodeoxyribonuclease V complex"/>
    <property type="evidence" value="ECO:0007669"/>
    <property type="project" value="TreeGrafter"/>
</dbReference>
<evidence type="ECO:0000259" key="11">
    <source>
        <dbReference type="PROSITE" id="PS51217"/>
    </source>
</evidence>
<dbReference type="PANTHER" id="PTHR11070:SF23">
    <property type="entry name" value="RECBCD ENZYME SUBUNIT RECB"/>
    <property type="match status" value="1"/>
</dbReference>
<evidence type="ECO:0000313" key="12">
    <source>
        <dbReference type="EMBL" id="NDY91496.1"/>
    </source>
</evidence>
<evidence type="ECO:0000256" key="1">
    <source>
        <dbReference type="ARBA" id="ARBA00022741"/>
    </source>
</evidence>
<keyword evidence="2 9" id="KW-0378">Hydrolase</keyword>
<dbReference type="GO" id="GO:0000725">
    <property type="term" value="P:recombinational repair"/>
    <property type="evidence" value="ECO:0007669"/>
    <property type="project" value="TreeGrafter"/>
</dbReference>
<keyword evidence="1 9" id="KW-0547">Nucleotide-binding</keyword>
<dbReference type="GO" id="GO:0003677">
    <property type="term" value="F:DNA binding"/>
    <property type="evidence" value="ECO:0007669"/>
    <property type="project" value="InterPro"/>
</dbReference>
<dbReference type="GO" id="GO:0005524">
    <property type="term" value="F:ATP binding"/>
    <property type="evidence" value="ECO:0007669"/>
    <property type="project" value="UniProtKB-UniRule"/>
</dbReference>
<dbReference type="GO" id="GO:0043138">
    <property type="term" value="F:3'-5' DNA helicase activity"/>
    <property type="evidence" value="ECO:0007669"/>
    <property type="project" value="UniProtKB-EC"/>
</dbReference>
<dbReference type="Gene3D" id="1.10.486.10">
    <property type="entry name" value="PCRA, domain 4"/>
    <property type="match status" value="1"/>
</dbReference>
<protein>
    <recommendedName>
        <fullName evidence="7">DNA 3'-5' helicase</fullName>
        <ecNumber evidence="7">5.6.2.4</ecNumber>
    </recommendedName>
</protein>
<dbReference type="InterPro" id="IPR014016">
    <property type="entry name" value="UvrD-like_ATP-bd"/>
</dbReference>
<evidence type="ECO:0000256" key="7">
    <source>
        <dbReference type="ARBA" id="ARBA00034808"/>
    </source>
</evidence>
<dbReference type="AlphaFoldDB" id="A0A7C9PGR6"/>
<keyword evidence="13" id="KW-1185">Reference proteome</keyword>
<dbReference type="PROSITE" id="PS51217">
    <property type="entry name" value="UVRD_HELICASE_CTER"/>
    <property type="match status" value="1"/>
</dbReference>
<dbReference type="PANTHER" id="PTHR11070">
    <property type="entry name" value="UVRD / RECB / PCRA DNA HELICASE FAMILY MEMBER"/>
    <property type="match status" value="1"/>
</dbReference>
<gene>
    <name evidence="12" type="ORF">G3A44_09880</name>
</gene>
<reference evidence="12 13" key="1">
    <citation type="submission" date="2020-02" db="EMBL/GenBank/DDBJ databases">
        <title>Ideonella bacterium strain TBM-1.</title>
        <authorList>
            <person name="Chen W.-M."/>
        </authorList>
    </citation>
    <scope>NUCLEOTIDE SEQUENCE [LARGE SCALE GENOMIC DNA]</scope>
    <source>
        <strain evidence="12 13">TBM-1</strain>
    </source>
</reference>
<keyword evidence="5" id="KW-0413">Isomerase</keyword>
<feature type="domain" description="UvrD-like helicase C-terminal" evidence="11">
    <location>
        <begin position="518"/>
        <end position="834"/>
    </location>
</feature>
<dbReference type="Gene3D" id="1.10.3170.10">
    <property type="entry name" value="Recbcd, chain B, domain 2"/>
    <property type="match status" value="1"/>
</dbReference>
<evidence type="ECO:0000256" key="2">
    <source>
        <dbReference type="ARBA" id="ARBA00022801"/>
    </source>
</evidence>
<dbReference type="GO" id="GO:0005829">
    <property type="term" value="C:cytosol"/>
    <property type="evidence" value="ECO:0007669"/>
    <property type="project" value="TreeGrafter"/>
</dbReference>
<dbReference type="InterPro" id="IPR014017">
    <property type="entry name" value="DNA_helicase_UvrD-like_C"/>
</dbReference>
<evidence type="ECO:0000256" key="3">
    <source>
        <dbReference type="ARBA" id="ARBA00022806"/>
    </source>
</evidence>
<feature type="domain" description="UvrD-like helicase ATP-binding" evidence="10">
    <location>
        <begin position="15"/>
        <end position="517"/>
    </location>
</feature>
<feature type="non-terminal residue" evidence="12">
    <location>
        <position position="966"/>
    </location>
</feature>
<evidence type="ECO:0000256" key="9">
    <source>
        <dbReference type="PROSITE-ProRule" id="PRU00560"/>
    </source>
</evidence>
<sequence>MTRAPRLPDSAAPAADGARPLRPLDFPLHGAQLIEASAGTGKTWTIAALYLRLVLGHGLAGSDPQTATAYPGGPLLPGQILVMTFTRAATRELSDRIRARLLEAARAFRAADEEGAPAPADPLLAGLLQAYPEPAARIRAAWRLAQAAEAMDESAIHTIDAWCQRMLREHAFDSGSLFDEELVPDEAELLAQAARDYWRQQVYPLDDAALGEVLKVWSGVPALLEDARQLLALPPEVLDPDDRPVPALRGLLTERAQALRPLMQQAGAQLDTLAQWLLAEMETRPRDWDGRSFKPAQVRDWLERLQAWARAEDSPDGVPLHLPDLGSGKDRGPRTHWFTVTGLQAVRNAKAGPLGATPPCLDWWQQVLDTYDGLPPLAVGLRQAAARAMARRLADFKRQRGQFGFADLQQRLAAALAGPAGARLRHRIVTQTPVALIDEFQDTSALQFGLFDALYGVTREAVGAGQEPAAPATALLLIGDPKQSIYRFRGADIDSYLRTRAATAGHHHRLDTNHRSTTAVVEAVNSLFGRGQAVCPAGAFDYRPPGGGDDPLPFQPVRARGRAEVLGHAHAPLPALTVVHTLAPARGEPLRRAYAERCAAQVVAWLNAPDLGFRPAAGGPGPLPAGVPAWQRLRPADIAILVRTGTEAAAVRRALAARQVASVFLSDRDSVLASPEAADLLLWLQAVAEPQDVRRVRTALATRLAGLELAELVRLAEDDDLFDQRAELLRALHQVWRTQGVLPMLRQTLHRLDLPARWLAQPGGERPLTNLLHLAELLQSASRTVEGEQALIRWLALQREALAQGQTPGGDDALVRLESDADLVKVVTIHKSKGLEYPVVMLPFATLFRPVEARGTRHLLRAGADGRPELVLDPDVDDLAAADRERLREDLRLCYVALTRASHALWLGVAAVQQGQAGEVRVHRSALGHLLTGGQPVDGAGLGQALADWAAACPQVVLQPAAAPEA</sequence>
<comment type="catalytic activity">
    <reaction evidence="6">
        <text>Couples ATP hydrolysis with the unwinding of duplex DNA by translocating in the 3'-5' direction.</text>
        <dbReference type="EC" id="5.6.2.4"/>
    </reaction>
</comment>
<dbReference type="EC" id="5.6.2.4" evidence="7"/>
<comment type="caution">
    <text evidence="12">The sequence shown here is derived from an EMBL/GenBank/DDBJ whole genome shotgun (WGS) entry which is preliminary data.</text>
</comment>
<accession>A0A7C9PGR6</accession>
<dbReference type="EMBL" id="JAAGOH010000009">
    <property type="protein sequence ID" value="NDY91496.1"/>
    <property type="molecule type" value="Genomic_DNA"/>
</dbReference>
<dbReference type="RefSeq" id="WP_163457343.1">
    <property type="nucleotide sequence ID" value="NZ_JAAGOH010000009.1"/>
</dbReference>
<evidence type="ECO:0000256" key="5">
    <source>
        <dbReference type="ARBA" id="ARBA00023235"/>
    </source>
</evidence>
<comment type="catalytic activity">
    <reaction evidence="8">
        <text>ATP + H2O = ADP + phosphate + H(+)</text>
        <dbReference type="Rhea" id="RHEA:13065"/>
        <dbReference type="ChEBI" id="CHEBI:15377"/>
        <dbReference type="ChEBI" id="CHEBI:15378"/>
        <dbReference type="ChEBI" id="CHEBI:30616"/>
        <dbReference type="ChEBI" id="CHEBI:43474"/>
        <dbReference type="ChEBI" id="CHEBI:456216"/>
        <dbReference type="EC" id="5.6.2.4"/>
    </reaction>
</comment>
<evidence type="ECO:0000256" key="6">
    <source>
        <dbReference type="ARBA" id="ARBA00034617"/>
    </source>
</evidence>
<dbReference type="Pfam" id="PF13361">
    <property type="entry name" value="UvrD_C"/>
    <property type="match status" value="1"/>
</dbReference>
<organism evidence="12 13">
    <name type="scientific">Ideonella livida</name>
    <dbReference type="NCBI Taxonomy" id="2707176"/>
    <lineage>
        <taxon>Bacteria</taxon>
        <taxon>Pseudomonadati</taxon>
        <taxon>Pseudomonadota</taxon>
        <taxon>Betaproteobacteria</taxon>
        <taxon>Burkholderiales</taxon>
        <taxon>Sphaerotilaceae</taxon>
        <taxon>Ideonella</taxon>
    </lineage>
</organism>
<dbReference type="HAMAP" id="MF_01485">
    <property type="entry name" value="RecB"/>
    <property type="match status" value="1"/>
</dbReference>
<evidence type="ECO:0000313" key="13">
    <source>
        <dbReference type="Proteomes" id="UP000484255"/>
    </source>
</evidence>
<dbReference type="InterPro" id="IPR004586">
    <property type="entry name" value="RecB"/>
</dbReference>
<keyword evidence="3 9" id="KW-0347">Helicase</keyword>
<dbReference type="Proteomes" id="UP000484255">
    <property type="component" value="Unassembled WGS sequence"/>
</dbReference>
<dbReference type="InterPro" id="IPR000212">
    <property type="entry name" value="DNA_helicase_UvrD/REP"/>
</dbReference>
<dbReference type="Gene3D" id="3.40.50.300">
    <property type="entry name" value="P-loop containing nucleotide triphosphate hydrolases"/>
    <property type="match status" value="2"/>
</dbReference>
<dbReference type="SUPFAM" id="SSF52540">
    <property type="entry name" value="P-loop containing nucleoside triphosphate hydrolases"/>
    <property type="match status" value="1"/>
</dbReference>
<dbReference type="PROSITE" id="PS51198">
    <property type="entry name" value="UVRD_HELICASE_ATP_BIND"/>
    <property type="match status" value="1"/>
</dbReference>
<feature type="binding site" evidence="9">
    <location>
        <begin position="36"/>
        <end position="43"/>
    </location>
    <ligand>
        <name>ATP</name>
        <dbReference type="ChEBI" id="CHEBI:30616"/>
    </ligand>
</feature>
<evidence type="ECO:0000256" key="4">
    <source>
        <dbReference type="ARBA" id="ARBA00022840"/>
    </source>
</evidence>
<evidence type="ECO:0000256" key="8">
    <source>
        <dbReference type="ARBA" id="ARBA00048988"/>
    </source>
</evidence>
<keyword evidence="4 9" id="KW-0067">ATP-binding</keyword>
<dbReference type="Pfam" id="PF00580">
    <property type="entry name" value="UvrD-helicase"/>
    <property type="match status" value="2"/>
</dbReference>
<proteinExistence type="inferred from homology"/>
<dbReference type="GO" id="GO:0008854">
    <property type="term" value="F:exodeoxyribonuclease V activity"/>
    <property type="evidence" value="ECO:0007669"/>
    <property type="project" value="InterPro"/>
</dbReference>
<evidence type="ECO:0000259" key="10">
    <source>
        <dbReference type="PROSITE" id="PS51198"/>
    </source>
</evidence>